<dbReference type="EMBL" id="FO082060">
    <property type="protein sequence ID" value="CCE24595.1"/>
    <property type="molecule type" value="Genomic_DNA"/>
</dbReference>
<evidence type="ECO:0000313" key="2">
    <source>
        <dbReference type="Proteomes" id="UP000008315"/>
    </source>
</evidence>
<sequence length="77" mass="8915">MTLFIAAIPSLNIFSELREWSMPVKERREPILGGLTAALPAADILAKHTPHPFLHSNWELLLSIELFIRVRRHCLEW</sequence>
<dbReference type="AlphaFoldDB" id="G4T164"/>
<dbReference type="Proteomes" id="UP000008315">
    <property type="component" value="Chromosome"/>
</dbReference>
<organism evidence="1 2">
    <name type="scientific">Methylotuvimicrobium alcaliphilum (strain DSM 19304 / NCIMB 14124 / VKM B-2133 / 20Z)</name>
    <name type="common">Methylomicrobium alcaliphilum</name>
    <dbReference type="NCBI Taxonomy" id="1091494"/>
    <lineage>
        <taxon>Bacteria</taxon>
        <taxon>Pseudomonadati</taxon>
        <taxon>Pseudomonadota</taxon>
        <taxon>Gammaproteobacteria</taxon>
        <taxon>Methylococcales</taxon>
        <taxon>Methylococcaceae</taxon>
        <taxon>Methylotuvimicrobium</taxon>
    </lineage>
</organism>
<dbReference type="HOGENOM" id="CLU_2633990_0_0_6"/>
<proteinExistence type="predicted"/>
<name>G4T164_META2</name>
<accession>G4T164</accession>
<gene>
    <name evidence="1" type="ordered locus">MEALZ_2929</name>
</gene>
<protein>
    <submittedName>
        <fullName evidence="1">Uncharacterized protein</fullName>
    </submittedName>
</protein>
<dbReference type="KEGG" id="mah:MEALZ_2929"/>
<keyword evidence="2" id="KW-1185">Reference proteome</keyword>
<dbReference type="STRING" id="1091494.MEALZ_2929"/>
<evidence type="ECO:0000313" key="1">
    <source>
        <dbReference type="EMBL" id="CCE24595.1"/>
    </source>
</evidence>
<reference evidence="2" key="1">
    <citation type="journal article" date="2012" name="J. Bacteriol.">
        <title>Genome sequence of the haloalkaliphilic methanotrophic bacterium Methylomicrobium alcaliphilum 20Z.</title>
        <authorList>
            <person name="Vuilleumier S."/>
            <person name="Khmelenina V.N."/>
            <person name="Bringel F."/>
            <person name="Reshetnikov A.S."/>
            <person name="Lajus A."/>
            <person name="Mangenot S."/>
            <person name="Rouy Z."/>
            <person name="Op den Camp H.J."/>
            <person name="Jetten M.S."/>
            <person name="Dispirito A.A."/>
            <person name="Dunfield P."/>
            <person name="Klotz M.G."/>
            <person name="Semrau J.D."/>
            <person name="Stein L.Y."/>
            <person name="Barbe V."/>
            <person name="Medigue C."/>
            <person name="Trotsenko Y.A."/>
            <person name="Kalyuzhnaya M.G."/>
        </authorList>
    </citation>
    <scope>NUCLEOTIDE SEQUENCE [LARGE SCALE GENOMIC DNA]</scope>
    <source>
        <strain evidence="2">DSM 19304 / NCIMB 14124 / VKM B-2133 / 20Z</strain>
    </source>
</reference>